<dbReference type="EC" id="1.5.1.5" evidence="11"/>
<dbReference type="Gene3D" id="3.40.50.10860">
    <property type="entry name" value="Leucine Dehydrogenase, chain A, domain 1"/>
    <property type="match status" value="1"/>
</dbReference>
<dbReference type="Gene3D" id="3.40.50.720">
    <property type="entry name" value="NAD(P)-binding Rossmann-like Domain"/>
    <property type="match status" value="1"/>
</dbReference>
<comment type="subunit">
    <text evidence="2 11">Homodimer.</text>
</comment>
<feature type="domain" description="S-adenosyl-L-homocysteine hydrolase NAD binding" evidence="12">
    <location>
        <begin position="145"/>
        <end position="267"/>
    </location>
</feature>
<dbReference type="HAMAP" id="MF_01576">
    <property type="entry name" value="THF_DHG_CYH"/>
    <property type="match status" value="1"/>
</dbReference>
<evidence type="ECO:0000256" key="4">
    <source>
        <dbReference type="ARBA" id="ARBA00022755"/>
    </source>
</evidence>
<keyword evidence="6 11" id="KW-0521">NADP</keyword>
<keyword evidence="3 11" id="KW-0554">One-carbon metabolism</keyword>
<dbReference type="FunFam" id="3.40.50.10860:FF:000005">
    <property type="entry name" value="C-1-tetrahydrofolate synthase, cytoplasmic, putative"/>
    <property type="match status" value="1"/>
</dbReference>
<evidence type="ECO:0000256" key="8">
    <source>
        <dbReference type="ARBA" id="ARBA00023102"/>
    </source>
</evidence>
<dbReference type="SUPFAM" id="SSF53223">
    <property type="entry name" value="Aminoacid dehydrogenase-like, N-terminal domain"/>
    <property type="match status" value="1"/>
</dbReference>
<evidence type="ECO:0000313" key="13">
    <source>
        <dbReference type="EMBL" id="OGZ55132.1"/>
    </source>
</evidence>
<comment type="caution">
    <text evidence="13">The sequence shown here is derived from an EMBL/GenBank/DDBJ whole genome shotgun (WGS) entry which is preliminary data.</text>
</comment>
<keyword evidence="8 11" id="KW-0368">Histidine biosynthesis</keyword>
<dbReference type="UniPathway" id="UPA00193"/>
<dbReference type="EMBL" id="MHNZ01000037">
    <property type="protein sequence ID" value="OGZ55132.1"/>
    <property type="molecule type" value="Genomic_DNA"/>
</dbReference>
<keyword evidence="9 11" id="KW-0486">Methionine biosynthesis</keyword>
<feature type="binding site" evidence="11">
    <location>
        <position position="226"/>
    </location>
    <ligand>
        <name>NADP(+)</name>
        <dbReference type="ChEBI" id="CHEBI:58349"/>
    </ligand>
</feature>
<gene>
    <name evidence="11" type="primary">folD</name>
    <name evidence="13" type="ORF">A3J04_02690</name>
</gene>
<protein>
    <recommendedName>
        <fullName evidence="11">Bifunctional protein FolD</fullName>
    </recommendedName>
    <domain>
        <recommendedName>
            <fullName evidence="11">Methylenetetrahydrofolate dehydrogenase</fullName>
            <ecNumber evidence="11">1.5.1.5</ecNumber>
        </recommendedName>
    </domain>
    <domain>
        <recommendedName>
            <fullName evidence="11">Methenyltetrahydrofolate cyclohydrolase</fullName>
            <ecNumber evidence="11">3.5.4.9</ecNumber>
        </recommendedName>
    </domain>
</protein>
<dbReference type="STRING" id="1802129.A3J04_02690"/>
<organism evidence="13 14">
    <name type="scientific">Candidatus Ryanbacteria bacterium RIFCSPLOWO2_02_FULL_47_14</name>
    <dbReference type="NCBI Taxonomy" id="1802129"/>
    <lineage>
        <taxon>Bacteria</taxon>
        <taxon>Candidatus Ryaniibacteriota</taxon>
    </lineage>
</organism>
<feature type="binding site" evidence="11">
    <location>
        <begin position="160"/>
        <end position="162"/>
    </location>
    <ligand>
        <name>NADP(+)</name>
        <dbReference type="ChEBI" id="CHEBI:58349"/>
    </ligand>
</feature>
<dbReference type="GO" id="GO:0000105">
    <property type="term" value="P:L-histidine biosynthetic process"/>
    <property type="evidence" value="ECO:0007669"/>
    <property type="project" value="UniProtKB-KW"/>
</dbReference>
<evidence type="ECO:0000313" key="14">
    <source>
        <dbReference type="Proteomes" id="UP000177954"/>
    </source>
</evidence>
<dbReference type="SUPFAM" id="SSF51735">
    <property type="entry name" value="NAD(P)-binding Rossmann-fold domains"/>
    <property type="match status" value="1"/>
</dbReference>
<comment type="catalytic activity">
    <reaction evidence="11">
        <text>(6R)-5,10-methylene-5,6,7,8-tetrahydrofolate + NADP(+) = (6R)-5,10-methenyltetrahydrofolate + NADPH</text>
        <dbReference type="Rhea" id="RHEA:22812"/>
        <dbReference type="ChEBI" id="CHEBI:15636"/>
        <dbReference type="ChEBI" id="CHEBI:57455"/>
        <dbReference type="ChEBI" id="CHEBI:57783"/>
        <dbReference type="ChEBI" id="CHEBI:58349"/>
        <dbReference type="EC" id="1.5.1.5"/>
    </reaction>
</comment>
<dbReference type="GO" id="GO:0004488">
    <property type="term" value="F:methylenetetrahydrofolate dehydrogenase (NADP+) activity"/>
    <property type="evidence" value="ECO:0007669"/>
    <property type="project" value="UniProtKB-UniRule"/>
</dbReference>
<evidence type="ECO:0000256" key="6">
    <source>
        <dbReference type="ARBA" id="ARBA00022857"/>
    </source>
</evidence>
<reference evidence="13 14" key="1">
    <citation type="journal article" date="2016" name="Nat. Commun.">
        <title>Thousands of microbial genomes shed light on interconnected biogeochemical processes in an aquifer system.</title>
        <authorList>
            <person name="Anantharaman K."/>
            <person name="Brown C.T."/>
            <person name="Hug L.A."/>
            <person name="Sharon I."/>
            <person name="Castelle C.J."/>
            <person name="Probst A.J."/>
            <person name="Thomas B.C."/>
            <person name="Singh A."/>
            <person name="Wilkins M.J."/>
            <person name="Karaoz U."/>
            <person name="Brodie E.L."/>
            <person name="Williams K.H."/>
            <person name="Hubbard S.S."/>
            <person name="Banfield J.F."/>
        </authorList>
    </citation>
    <scope>NUCLEOTIDE SEQUENCE [LARGE SCALE GENOMIC DNA]</scope>
</reference>
<dbReference type="GO" id="GO:0006164">
    <property type="term" value="P:purine nucleotide biosynthetic process"/>
    <property type="evidence" value="ECO:0007669"/>
    <property type="project" value="UniProtKB-KW"/>
</dbReference>
<proteinExistence type="inferred from homology"/>
<dbReference type="GO" id="GO:0005829">
    <property type="term" value="C:cytosol"/>
    <property type="evidence" value="ECO:0007669"/>
    <property type="project" value="TreeGrafter"/>
</dbReference>
<dbReference type="InterPro" id="IPR020631">
    <property type="entry name" value="THF_DH/CycHdrlase_NAD-bd_dom"/>
</dbReference>
<dbReference type="EC" id="3.5.4.9" evidence="11"/>
<dbReference type="AlphaFoldDB" id="A0A1G2GY69"/>
<dbReference type="GO" id="GO:0035999">
    <property type="term" value="P:tetrahydrofolate interconversion"/>
    <property type="evidence" value="ECO:0007669"/>
    <property type="project" value="UniProtKB-UniRule"/>
</dbReference>
<sequence length="267" mass="29039">MILLEGKPIAEEIKARLKTEIAQMQDKPRLAIVMVGENAVSEKFVSLKEKFAREIGAETRRYEFPADITTNQLRERMRDLVHEARNDGVIVQLPLPESIDTQGILNAVVPEKDVDVLSARAVGDFQVGKYKTLPPVAGAIKALFEKYGIEIHGKRVVVVGYGRLVGQPVSVWAKREGAITTVIADPSQFDAEIIKNADIVISGAGVPNLIRGEHIKEGAIVVDAATDINFESVSEKASHITPRVGGVGPLTVAFVFENLVALAKSRK</sequence>
<comment type="similarity">
    <text evidence="11">Belongs to the tetrahydrofolate dehydrogenase/cyclohydrolase family.</text>
</comment>
<dbReference type="GO" id="GO:0009086">
    <property type="term" value="P:methionine biosynthetic process"/>
    <property type="evidence" value="ECO:0007669"/>
    <property type="project" value="UniProtKB-KW"/>
</dbReference>
<comment type="function">
    <text evidence="11">Catalyzes the oxidation of 5,10-methylenetetrahydrofolate to 5,10-methenyltetrahydrofolate and then the hydrolysis of 5,10-methenyltetrahydrofolate to 10-formyltetrahydrofolate.</text>
</comment>
<dbReference type="InterPro" id="IPR000672">
    <property type="entry name" value="THF_DH/CycHdrlase"/>
</dbReference>
<dbReference type="PANTHER" id="PTHR48099:SF5">
    <property type="entry name" value="C-1-TETRAHYDROFOLATE SYNTHASE, CYTOPLASMIC"/>
    <property type="match status" value="1"/>
</dbReference>
<comment type="caution">
    <text evidence="11">Lacks conserved residue(s) required for the propagation of feature annotation.</text>
</comment>
<keyword evidence="5 11" id="KW-0378">Hydrolase</keyword>
<keyword evidence="11" id="KW-0028">Amino-acid biosynthesis</keyword>
<dbReference type="InterPro" id="IPR036291">
    <property type="entry name" value="NAD(P)-bd_dom_sf"/>
</dbReference>
<evidence type="ECO:0000256" key="9">
    <source>
        <dbReference type="ARBA" id="ARBA00023167"/>
    </source>
</evidence>
<keyword evidence="4 11" id="KW-0658">Purine biosynthesis</keyword>
<accession>A0A1G2GY69</accession>
<evidence type="ECO:0000256" key="5">
    <source>
        <dbReference type="ARBA" id="ARBA00022801"/>
    </source>
</evidence>
<dbReference type="Pfam" id="PF02882">
    <property type="entry name" value="THF_DHG_CYH_C"/>
    <property type="match status" value="1"/>
</dbReference>
<comment type="catalytic activity">
    <reaction evidence="11">
        <text>(6R)-5,10-methenyltetrahydrofolate + H2O = (6R)-10-formyltetrahydrofolate + H(+)</text>
        <dbReference type="Rhea" id="RHEA:23700"/>
        <dbReference type="ChEBI" id="CHEBI:15377"/>
        <dbReference type="ChEBI" id="CHEBI:15378"/>
        <dbReference type="ChEBI" id="CHEBI:57455"/>
        <dbReference type="ChEBI" id="CHEBI:195366"/>
        <dbReference type="EC" id="3.5.4.9"/>
    </reaction>
</comment>
<evidence type="ECO:0000256" key="7">
    <source>
        <dbReference type="ARBA" id="ARBA00023002"/>
    </source>
</evidence>
<dbReference type="PRINTS" id="PR00085">
    <property type="entry name" value="THFDHDRGNASE"/>
</dbReference>
<dbReference type="InterPro" id="IPR020630">
    <property type="entry name" value="THF_DH/CycHdrlase_cat_dom"/>
</dbReference>
<keyword evidence="10 11" id="KW-0511">Multifunctional enzyme</keyword>
<dbReference type="InterPro" id="IPR046346">
    <property type="entry name" value="Aminoacid_DH-like_N_sf"/>
</dbReference>
<dbReference type="Proteomes" id="UP000177954">
    <property type="component" value="Unassembled WGS sequence"/>
</dbReference>
<evidence type="ECO:0000256" key="1">
    <source>
        <dbReference type="ARBA" id="ARBA00004777"/>
    </source>
</evidence>
<evidence type="ECO:0000259" key="12">
    <source>
        <dbReference type="SMART" id="SM00997"/>
    </source>
</evidence>
<keyword evidence="7 11" id="KW-0560">Oxidoreductase</keyword>
<evidence type="ECO:0000256" key="11">
    <source>
        <dbReference type="HAMAP-Rule" id="MF_01576"/>
    </source>
</evidence>
<dbReference type="SMART" id="SM00997">
    <property type="entry name" value="AdoHcyase_NAD"/>
    <property type="match status" value="1"/>
</dbReference>
<name>A0A1G2GY69_9BACT</name>
<evidence type="ECO:0000256" key="2">
    <source>
        <dbReference type="ARBA" id="ARBA00011738"/>
    </source>
</evidence>
<evidence type="ECO:0000256" key="3">
    <source>
        <dbReference type="ARBA" id="ARBA00022563"/>
    </source>
</evidence>
<comment type="pathway">
    <text evidence="1 11">One-carbon metabolism; tetrahydrofolate interconversion.</text>
</comment>
<dbReference type="Pfam" id="PF00763">
    <property type="entry name" value="THF_DHG_CYH"/>
    <property type="match status" value="1"/>
</dbReference>
<evidence type="ECO:0000256" key="10">
    <source>
        <dbReference type="ARBA" id="ARBA00023268"/>
    </source>
</evidence>
<dbReference type="InterPro" id="IPR015878">
    <property type="entry name" value="Ado_hCys_hydrolase_NAD-bd"/>
</dbReference>
<dbReference type="GO" id="GO:0004477">
    <property type="term" value="F:methenyltetrahydrofolate cyclohydrolase activity"/>
    <property type="evidence" value="ECO:0007669"/>
    <property type="project" value="UniProtKB-UniRule"/>
</dbReference>
<dbReference type="PANTHER" id="PTHR48099">
    <property type="entry name" value="C-1-TETRAHYDROFOLATE SYNTHASE, CYTOPLASMIC-RELATED"/>
    <property type="match status" value="1"/>
</dbReference>